<name>A0A7S3V3U4_9STRA</name>
<feature type="domain" description="ShKT" evidence="2">
    <location>
        <begin position="161"/>
        <end position="192"/>
    </location>
</feature>
<gene>
    <name evidence="3" type="ORF">ASTO00021_LOCUS19571</name>
</gene>
<dbReference type="InterPro" id="IPR003582">
    <property type="entry name" value="ShKT_dom"/>
</dbReference>
<organism evidence="3">
    <name type="scientific">Aplanochytrium stocchinoi</name>
    <dbReference type="NCBI Taxonomy" id="215587"/>
    <lineage>
        <taxon>Eukaryota</taxon>
        <taxon>Sar</taxon>
        <taxon>Stramenopiles</taxon>
        <taxon>Bigyra</taxon>
        <taxon>Labyrinthulomycetes</taxon>
        <taxon>Thraustochytrida</taxon>
        <taxon>Thraustochytriidae</taxon>
        <taxon>Aplanochytrium</taxon>
    </lineage>
</organism>
<dbReference type="PROSITE" id="PS51670">
    <property type="entry name" value="SHKT"/>
    <property type="match status" value="1"/>
</dbReference>
<feature type="signal peptide" evidence="1">
    <location>
        <begin position="1"/>
        <end position="23"/>
    </location>
</feature>
<reference evidence="3" key="1">
    <citation type="submission" date="2021-01" db="EMBL/GenBank/DDBJ databases">
        <authorList>
            <person name="Corre E."/>
            <person name="Pelletier E."/>
            <person name="Niang G."/>
            <person name="Scheremetjew M."/>
            <person name="Finn R."/>
            <person name="Kale V."/>
            <person name="Holt S."/>
            <person name="Cochrane G."/>
            <person name="Meng A."/>
            <person name="Brown T."/>
            <person name="Cohen L."/>
        </authorList>
    </citation>
    <scope>NUCLEOTIDE SEQUENCE</scope>
    <source>
        <strain evidence="3">GSBS06</strain>
    </source>
</reference>
<protein>
    <recommendedName>
        <fullName evidence="2">ShKT domain-containing protein</fullName>
    </recommendedName>
</protein>
<dbReference type="EMBL" id="HBIN01028911">
    <property type="protein sequence ID" value="CAE0449598.1"/>
    <property type="molecule type" value="Transcribed_RNA"/>
</dbReference>
<sequence length="206" mass="23748">MDILRFRFLALCFYSLLLKVVLADFDQHGLMLRGSKSDEGETETETQIEEEYVWEELLFCEFPYLNIPYAGTHTECLHGEDNCVFVAQCGGKSILEGELCTARCRFDKAIQFDAVCKPGNDNNKRLWIGDEWKDSDYKILSDSSKFELAVKKCLDLSNSVCVDYNTHCAKFKESCNRFDWIQEWCPKTCGECIASDRSEVKLVYTE</sequence>
<dbReference type="SMART" id="SM00254">
    <property type="entry name" value="ShKT"/>
    <property type="match status" value="1"/>
</dbReference>
<proteinExistence type="predicted"/>
<evidence type="ECO:0000256" key="1">
    <source>
        <dbReference type="SAM" id="SignalP"/>
    </source>
</evidence>
<dbReference type="Pfam" id="PF01549">
    <property type="entry name" value="ShK"/>
    <property type="match status" value="1"/>
</dbReference>
<keyword evidence="1" id="KW-0732">Signal</keyword>
<feature type="chain" id="PRO_5031387842" description="ShKT domain-containing protein" evidence="1">
    <location>
        <begin position="24"/>
        <end position="206"/>
    </location>
</feature>
<accession>A0A7S3V3U4</accession>
<dbReference type="AlphaFoldDB" id="A0A7S3V3U4"/>
<evidence type="ECO:0000259" key="2">
    <source>
        <dbReference type="PROSITE" id="PS51670"/>
    </source>
</evidence>
<evidence type="ECO:0000313" key="3">
    <source>
        <dbReference type="EMBL" id="CAE0449598.1"/>
    </source>
</evidence>